<dbReference type="EMBL" id="VUNG01000005">
    <property type="protein sequence ID" value="MST83830.1"/>
    <property type="molecule type" value="Genomic_DNA"/>
</dbReference>
<proteinExistence type="predicted"/>
<gene>
    <name evidence="1" type="ORF">FYJ73_03920</name>
</gene>
<dbReference type="RefSeq" id="WP_154533409.1">
    <property type="nucleotide sequence ID" value="NZ_VUNG01000005.1"/>
</dbReference>
<keyword evidence="2" id="KW-1185">Reference proteome</keyword>
<organism evidence="1 2">
    <name type="scientific">Hallella mizrahii</name>
    <dbReference type="NCBI Taxonomy" id="2606637"/>
    <lineage>
        <taxon>Bacteria</taxon>
        <taxon>Pseudomonadati</taxon>
        <taxon>Bacteroidota</taxon>
        <taxon>Bacteroidia</taxon>
        <taxon>Bacteroidales</taxon>
        <taxon>Prevotellaceae</taxon>
        <taxon>Hallella</taxon>
    </lineage>
</organism>
<protein>
    <submittedName>
        <fullName evidence="1">DUF1848 domain-containing protein</fullName>
    </submittedName>
</protein>
<comment type="caution">
    <text evidence="1">The sequence shown here is derived from an EMBL/GenBank/DDBJ whole genome shotgun (WGS) entry which is preliminary data.</text>
</comment>
<dbReference type="AlphaFoldDB" id="A0A7K0KEH1"/>
<reference evidence="1 2" key="1">
    <citation type="submission" date="2019-08" db="EMBL/GenBank/DDBJ databases">
        <title>In-depth cultivation of the pig gut microbiome towards novel bacterial diversity and tailored functional studies.</title>
        <authorList>
            <person name="Wylensek D."/>
            <person name="Hitch T.C.A."/>
            <person name="Clavel T."/>
        </authorList>
    </citation>
    <scope>NUCLEOTIDE SEQUENCE [LARGE SCALE GENOMIC DNA]</scope>
    <source>
        <strain evidence="1 2">LKV-178-WT-2A</strain>
    </source>
</reference>
<evidence type="ECO:0000313" key="1">
    <source>
        <dbReference type="EMBL" id="MST83830.1"/>
    </source>
</evidence>
<evidence type="ECO:0000313" key="2">
    <source>
        <dbReference type="Proteomes" id="UP000438914"/>
    </source>
</evidence>
<name>A0A7K0KEH1_9BACT</name>
<sequence length="307" mass="35786">MILNTGGRTDMVNNFSEWLLNHLWEGYAFSRNPFYHDVVNRTELSPETIDVVEFCSKNYRPIMPRLHEITGRFNCHFHYTITAYGKDIEPDVPGIDESIETLKELSAQVGKEKIIWRYDPVLLTAKYAIERHFETFDNMARRLAPYVDRCLFSFVVWYKKLHMPELLPISEQQKDMIAKGLGEIAAKHHLYIQTCGTEESYEQYGIHNSGCMTRAIYEHSLSLHFKKVAEKGNRPGCRCMESRGLGDYNTCINGCRYCYANYDHVKAKENYALHDPHSPLMIGHLLHTDKIVPLHQESYLDKEPRLF</sequence>
<dbReference type="Proteomes" id="UP000438914">
    <property type="component" value="Unassembled WGS sequence"/>
</dbReference>
<dbReference type="Pfam" id="PF08902">
    <property type="entry name" value="DUF1848"/>
    <property type="match status" value="1"/>
</dbReference>
<accession>A0A7K0KEH1</accession>
<dbReference type="InterPro" id="IPR014998">
    <property type="entry name" value="DUF1848"/>
</dbReference>